<keyword evidence="1" id="KW-0472">Membrane</keyword>
<dbReference type="EMBL" id="ADGQ01000051">
    <property type="protein sequence ID" value="EFM64688.1"/>
    <property type="molecule type" value="Genomic_DNA"/>
</dbReference>
<keyword evidence="1" id="KW-0812">Transmembrane</keyword>
<keyword evidence="3" id="KW-1185">Reference proteome</keyword>
<dbReference type="AlphaFoldDB" id="E0E326"/>
<proteinExistence type="predicted"/>
<dbReference type="OrthoDB" id="2085510at2"/>
<dbReference type="GeneID" id="84800662"/>
<dbReference type="STRING" id="596315.HMPREF0634_0287"/>
<sequence length="200" mass="23200">MKAIRYKKENDLNNRESLNQKNSMKLYNVFFPLWALILFPMFWIVSMPFNFVVDSIVLLIGLKLVSKGQLWKNYSRSILQVWICGYIADMIGSGLMFLSTMFGFKLTGNIGISIRHLVDNVMESPLKTPETFIFVTVFVVLVAILIYFLNYKFCLRKTDLDQAQKKKVSILMAVLTAPYLFYLPTTTFYNFIEKIAGFFS</sequence>
<feature type="transmembrane region" description="Helical" evidence="1">
    <location>
        <begin position="26"/>
        <end position="43"/>
    </location>
</feature>
<gene>
    <name evidence="2" type="ORF">HMPREF0634_0287</name>
</gene>
<feature type="transmembrane region" description="Helical" evidence="1">
    <location>
        <begin position="49"/>
        <end position="66"/>
    </location>
</feature>
<comment type="caution">
    <text evidence="2">The sequence shown here is derived from an EMBL/GenBank/DDBJ whole genome shotgun (WGS) entry which is preliminary data.</text>
</comment>
<evidence type="ECO:0000313" key="2">
    <source>
        <dbReference type="EMBL" id="EFM64688.1"/>
    </source>
</evidence>
<organism evidence="2 3">
    <name type="scientific">Peptostreptococcus stomatis DSM 17678</name>
    <dbReference type="NCBI Taxonomy" id="596315"/>
    <lineage>
        <taxon>Bacteria</taxon>
        <taxon>Bacillati</taxon>
        <taxon>Bacillota</taxon>
        <taxon>Clostridia</taxon>
        <taxon>Peptostreptococcales</taxon>
        <taxon>Peptostreptococcaceae</taxon>
        <taxon>Peptostreptococcus</taxon>
    </lineage>
</organism>
<evidence type="ECO:0000313" key="3">
    <source>
        <dbReference type="Proteomes" id="UP000003244"/>
    </source>
</evidence>
<dbReference type="eggNOG" id="ENOG5032X8R">
    <property type="taxonomic scope" value="Bacteria"/>
</dbReference>
<feature type="transmembrane region" description="Helical" evidence="1">
    <location>
        <begin position="131"/>
        <end position="149"/>
    </location>
</feature>
<feature type="transmembrane region" description="Helical" evidence="1">
    <location>
        <begin position="170"/>
        <end position="192"/>
    </location>
</feature>
<evidence type="ECO:0000256" key="1">
    <source>
        <dbReference type="SAM" id="Phobius"/>
    </source>
</evidence>
<protein>
    <submittedName>
        <fullName evidence="2">Uncharacterized protein</fullName>
    </submittedName>
</protein>
<name>E0E326_9FIRM</name>
<keyword evidence="1" id="KW-1133">Transmembrane helix</keyword>
<accession>E0E326</accession>
<dbReference type="RefSeq" id="WP_007789487.1">
    <property type="nucleotide sequence ID" value="NZ_ADGQ01000051.1"/>
</dbReference>
<reference evidence="2 3" key="1">
    <citation type="submission" date="2010-08" db="EMBL/GenBank/DDBJ databases">
        <authorList>
            <person name="Harkins D.M."/>
            <person name="Madupu R."/>
            <person name="Durkin A.S."/>
            <person name="Torralba M."/>
            <person name="Methe B."/>
            <person name="Sutton G.G."/>
            <person name="Nelson K.E."/>
        </authorList>
    </citation>
    <scope>NUCLEOTIDE SEQUENCE [LARGE SCALE GENOMIC DNA]</scope>
    <source>
        <strain evidence="2 3">DSM 17678</strain>
    </source>
</reference>
<dbReference type="Proteomes" id="UP000003244">
    <property type="component" value="Unassembled WGS sequence"/>
</dbReference>
<feature type="transmembrane region" description="Helical" evidence="1">
    <location>
        <begin position="78"/>
        <end position="98"/>
    </location>
</feature>